<dbReference type="RefSeq" id="XP_030856418.1">
    <property type="nucleotide sequence ID" value="XM_031000558.1"/>
</dbReference>
<dbReference type="InParanoid" id="A0A7M7PVK3"/>
<feature type="compositionally biased region" description="Acidic residues" evidence="1">
    <location>
        <begin position="221"/>
        <end position="240"/>
    </location>
</feature>
<feature type="compositionally biased region" description="Basic and acidic residues" evidence="1">
    <location>
        <begin position="799"/>
        <end position="813"/>
    </location>
</feature>
<dbReference type="KEGG" id="spu:591398"/>
<feature type="compositionally biased region" description="Basic and acidic residues" evidence="1">
    <location>
        <begin position="316"/>
        <end position="325"/>
    </location>
</feature>
<feature type="compositionally biased region" description="Low complexity" evidence="1">
    <location>
        <begin position="467"/>
        <end position="485"/>
    </location>
</feature>
<dbReference type="GeneID" id="591398"/>
<feature type="region of interest" description="Disordered" evidence="1">
    <location>
        <begin position="856"/>
        <end position="879"/>
    </location>
</feature>
<feature type="compositionally biased region" description="Polar residues" evidence="1">
    <location>
        <begin position="303"/>
        <end position="315"/>
    </location>
</feature>
<dbReference type="Proteomes" id="UP000007110">
    <property type="component" value="Unassembled WGS sequence"/>
</dbReference>
<name>A0A7M7PVK3_STRPU</name>
<feature type="compositionally biased region" description="Basic and acidic residues" evidence="1">
    <location>
        <begin position="780"/>
        <end position="789"/>
    </location>
</feature>
<feature type="compositionally biased region" description="Pro residues" evidence="1">
    <location>
        <begin position="486"/>
        <end position="499"/>
    </location>
</feature>
<feature type="region of interest" description="Disordered" evidence="1">
    <location>
        <begin position="1"/>
        <end position="55"/>
    </location>
</feature>
<evidence type="ECO:0000313" key="2">
    <source>
        <dbReference type="EnsemblMetazoa" id="XP_030856418"/>
    </source>
</evidence>
<feature type="compositionally biased region" description="Polar residues" evidence="1">
    <location>
        <begin position="594"/>
        <end position="610"/>
    </location>
</feature>
<proteinExistence type="predicted"/>
<dbReference type="RefSeq" id="XP_030856414.1">
    <property type="nucleotide sequence ID" value="XM_031000554.1"/>
</dbReference>
<feature type="compositionally biased region" description="Basic and acidic residues" evidence="1">
    <location>
        <begin position="241"/>
        <end position="260"/>
    </location>
</feature>
<feature type="compositionally biased region" description="Acidic residues" evidence="1">
    <location>
        <begin position="159"/>
        <end position="171"/>
    </location>
</feature>
<keyword evidence="3" id="KW-1185">Reference proteome</keyword>
<feature type="compositionally biased region" description="Basic and acidic residues" evidence="1">
    <location>
        <begin position="538"/>
        <end position="559"/>
    </location>
</feature>
<feature type="compositionally biased region" description="Basic and acidic residues" evidence="1">
    <location>
        <begin position="172"/>
        <end position="195"/>
    </location>
</feature>
<protein>
    <submittedName>
        <fullName evidence="2">Uncharacterized protein</fullName>
    </submittedName>
</protein>
<feature type="compositionally biased region" description="Basic and acidic residues" evidence="1">
    <location>
        <begin position="202"/>
        <end position="215"/>
    </location>
</feature>
<sequence length="879" mass="97379">MSQEEPSDLSALDSLFSRYGQGGARGLSEQRKKQIYAGKQQEDQQESSNPTHKTLQAILDYEETIPDREVDEFVTKIRDTRLLDDYPEDDTLESTEAAPAYNPWPLDEDTSPATMADPLSGEILVTDLQNTLKPEPEEDETLDDASAHQEDDPASSSESDIDDEEAEDLTEEFEKERAKEDMSADHHGGGDAQKDEDGDEDLFPRIDDDADKDQSVKMVDVLEEEEEEEEDDEEKEEEEDKADKEEEKKEEDKEEDKNETDTSADTTDIEVDSRTSPVQINVELCEDSLDSTDGITDTDGKTLESQGNTAGTSEKTPQEKKKENVPDFETFLAELGVDPRETLDVEVQKSRARLSRLGPMAQRRPMTKRFSGGDEDGSKWMFVDSTEPKPQRSSIDEEDEEEKETPVKAPAPQPASKPGMRKPPGGIGLGPMVLPGLGTALGGAKLKKTPTSTPNKTFQKSIEESKVSISKSEPTRTTPLSSLKKTPPPASKAPPPASKAPPTTATKPLLIKKKPLAKPRPASQAMPSKEPSQPAWLKELKSKPKPEVKETKKEEDKLNSDILHPKKTTPSETAPKSPSWIANSKTKKLPPIPSSSSTPKQEVESSTSNIPAWKQELMKKKKAPVPAPSSVNKTPVKSRILPKSPTKSPAKPPIARKPGFPPPKPSQTAGTDKGSDLKREEESRDETDSKKIKLSQSMDSSLDEEKMDVSQEETPGETPEEKPEETSQVPKDNENKDDCQGKDVEMKQEEEEEKEEEKEEEPMRSPKDTIETSNNNTPLWKKELVEKRKLFPKMPSLDNEEKGSVESQKSEKVLKRHTIAAEVPTISVPAGHKMGTPTWKQELEKKNARLAKHLAVKDAGPEIKPPIDGVKQQPVPELS</sequence>
<dbReference type="OrthoDB" id="10179557at2759"/>
<feature type="compositionally biased region" description="Polar residues" evidence="1">
    <location>
        <begin position="568"/>
        <end position="584"/>
    </location>
</feature>
<feature type="compositionally biased region" description="Polar residues" evidence="1">
    <location>
        <begin position="450"/>
        <end position="459"/>
    </location>
</feature>
<evidence type="ECO:0000256" key="1">
    <source>
        <dbReference type="SAM" id="MobiDB-lite"/>
    </source>
</evidence>
<feature type="compositionally biased region" description="Basic and acidic residues" evidence="1">
    <location>
        <begin position="719"/>
        <end position="747"/>
    </location>
</feature>
<feature type="compositionally biased region" description="Basic and acidic residues" evidence="1">
    <location>
        <begin position="761"/>
        <end position="770"/>
    </location>
</feature>
<feature type="compositionally biased region" description="Basic and acidic residues" evidence="1">
    <location>
        <begin position="673"/>
        <end position="691"/>
    </location>
</feature>
<reference evidence="3" key="1">
    <citation type="submission" date="2015-02" db="EMBL/GenBank/DDBJ databases">
        <title>Genome sequencing for Strongylocentrotus purpuratus.</title>
        <authorList>
            <person name="Murali S."/>
            <person name="Liu Y."/>
            <person name="Vee V."/>
            <person name="English A."/>
            <person name="Wang M."/>
            <person name="Skinner E."/>
            <person name="Han Y."/>
            <person name="Muzny D.M."/>
            <person name="Worley K.C."/>
            <person name="Gibbs R.A."/>
        </authorList>
    </citation>
    <scope>NUCLEOTIDE SEQUENCE</scope>
</reference>
<reference evidence="2" key="2">
    <citation type="submission" date="2021-01" db="UniProtKB">
        <authorList>
            <consortium name="EnsemblMetazoa"/>
        </authorList>
    </citation>
    <scope>IDENTIFICATION</scope>
</reference>
<organism evidence="2 3">
    <name type="scientific">Strongylocentrotus purpuratus</name>
    <name type="common">Purple sea urchin</name>
    <dbReference type="NCBI Taxonomy" id="7668"/>
    <lineage>
        <taxon>Eukaryota</taxon>
        <taxon>Metazoa</taxon>
        <taxon>Echinodermata</taxon>
        <taxon>Eleutherozoa</taxon>
        <taxon>Echinozoa</taxon>
        <taxon>Echinoidea</taxon>
        <taxon>Euechinoidea</taxon>
        <taxon>Echinacea</taxon>
        <taxon>Camarodonta</taxon>
        <taxon>Echinidea</taxon>
        <taxon>Strongylocentrotidae</taxon>
        <taxon>Strongylocentrotus</taxon>
    </lineage>
</organism>
<dbReference type="EnsemblMetazoa" id="XM_031000558">
    <property type="protein sequence ID" value="XP_030856418"/>
    <property type="gene ID" value="LOC591398"/>
</dbReference>
<dbReference type="EnsemblMetazoa" id="XM_031000554">
    <property type="protein sequence ID" value="XP_030856414"/>
    <property type="gene ID" value="LOC591398"/>
</dbReference>
<feature type="compositionally biased region" description="Acidic residues" evidence="1">
    <location>
        <begin position="748"/>
        <end position="760"/>
    </location>
</feature>
<accession>A0A7M7PVK3</accession>
<feature type="region of interest" description="Disordered" evidence="1">
    <location>
        <begin position="80"/>
        <end position="325"/>
    </location>
</feature>
<evidence type="ECO:0000313" key="3">
    <source>
        <dbReference type="Proteomes" id="UP000007110"/>
    </source>
</evidence>
<feature type="compositionally biased region" description="Low complexity" evidence="1">
    <location>
        <begin position="500"/>
        <end position="509"/>
    </location>
</feature>
<dbReference type="OMA" id="HDDSHGM"/>
<dbReference type="AlphaFoldDB" id="A0A7M7PVK3"/>
<feature type="region of interest" description="Disordered" evidence="1">
    <location>
        <begin position="354"/>
        <end position="817"/>
    </location>
</feature>